<name>W9YIS2_9EURO</name>
<feature type="compositionally biased region" description="Basic and acidic residues" evidence="1">
    <location>
        <begin position="1"/>
        <end position="16"/>
    </location>
</feature>
<protein>
    <submittedName>
        <fullName evidence="2">Uncharacterized protein</fullName>
    </submittedName>
</protein>
<dbReference type="AlphaFoldDB" id="W9YIS2"/>
<evidence type="ECO:0000256" key="1">
    <source>
        <dbReference type="SAM" id="MobiDB-lite"/>
    </source>
</evidence>
<reference evidence="2 3" key="1">
    <citation type="submission" date="2013-03" db="EMBL/GenBank/DDBJ databases">
        <title>The Genome Sequence of Capronia epimyces CBS 606.96.</title>
        <authorList>
            <consortium name="The Broad Institute Genomics Platform"/>
            <person name="Cuomo C."/>
            <person name="de Hoog S."/>
            <person name="Gorbushina A."/>
            <person name="Walker B."/>
            <person name="Young S.K."/>
            <person name="Zeng Q."/>
            <person name="Gargeya S."/>
            <person name="Fitzgerald M."/>
            <person name="Haas B."/>
            <person name="Abouelleil A."/>
            <person name="Allen A.W."/>
            <person name="Alvarado L."/>
            <person name="Arachchi H.M."/>
            <person name="Berlin A.M."/>
            <person name="Chapman S.B."/>
            <person name="Gainer-Dewar J."/>
            <person name="Goldberg J."/>
            <person name="Griggs A."/>
            <person name="Gujja S."/>
            <person name="Hansen M."/>
            <person name="Howarth C."/>
            <person name="Imamovic A."/>
            <person name="Ireland A."/>
            <person name="Larimer J."/>
            <person name="McCowan C."/>
            <person name="Murphy C."/>
            <person name="Pearson M."/>
            <person name="Poon T.W."/>
            <person name="Priest M."/>
            <person name="Roberts A."/>
            <person name="Saif S."/>
            <person name="Shea T."/>
            <person name="Sisk P."/>
            <person name="Sykes S."/>
            <person name="Wortman J."/>
            <person name="Nusbaum C."/>
            <person name="Birren B."/>
        </authorList>
    </citation>
    <scope>NUCLEOTIDE SEQUENCE [LARGE SCALE GENOMIC DNA]</scope>
    <source>
        <strain evidence="2 3">CBS 606.96</strain>
    </source>
</reference>
<feature type="region of interest" description="Disordered" evidence="1">
    <location>
        <begin position="260"/>
        <end position="319"/>
    </location>
</feature>
<proteinExistence type="predicted"/>
<evidence type="ECO:0000313" key="2">
    <source>
        <dbReference type="EMBL" id="EXJ89156.1"/>
    </source>
</evidence>
<feature type="region of interest" description="Disordered" evidence="1">
    <location>
        <begin position="1"/>
        <end position="42"/>
    </location>
</feature>
<dbReference type="Proteomes" id="UP000019478">
    <property type="component" value="Unassembled WGS sequence"/>
</dbReference>
<dbReference type="RefSeq" id="XP_007730553.1">
    <property type="nucleotide sequence ID" value="XM_007732363.1"/>
</dbReference>
<feature type="compositionally biased region" description="Pro residues" evidence="1">
    <location>
        <begin position="262"/>
        <end position="272"/>
    </location>
</feature>
<organism evidence="2 3">
    <name type="scientific">Capronia epimyces CBS 606.96</name>
    <dbReference type="NCBI Taxonomy" id="1182542"/>
    <lineage>
        <taxon>Eukaryota</taxon>
        <taxon>Fungi</taxon>
        <taxon>Dikarya</taxon>
        <taxon>Ascomycota</taxon>
        <taxon>Pezizomycotina</taxon>
        <taxon>Eurotiomycetes</taxon>
        <taxon>Chaetothyriomycetidae</taxon>
        <taxon>Chaetothyriales</taxon>
        <taxon>Herpotrichiellaceae</taxon>
        <taxon>Capronia</taxon>
    </lineage>
</organism>
<comment type="caution">
    <text evidence="2">The sequence shown here is derived from an EMBL/GenBank/DDBJ whole genome shotgun (WGS) entry which is preliminary data.</text>
</comment>
<sequence>MEISQIERDIERDLARHVRRRKRASNPTQAQGRAEHSLPLQTQTEPHAVPLQTSPAFIDQQHWQLSTMQAPGNQGADARQQGHNVHAPSFPRWNPTLQAAGQGPEPRRQNQPRSPTRLAAPTPASVLSRQWRHAEFSAPSNIPILIHRPPNADTRALRDYRIDPTLPTFQSENVFGAADLTTIDPRLLERENTRKWAGPTGEGGQPSQNIFENETRTRNDLGVTLFPNLNLGPHNIYNEDGLYNVHPPHGDCSGPHLLGRIVPPPPRQPIAPPARVASQEAGHQDATFAQGNPGQLAEEEHNPQLEDVNWDEWSNFDSD</sequence>
<dbReference type="HOGENOM" id="CLU_880086_0_0_1"/>
<dbReference type="GeneID" id="19166353"/>
<dbReference type="OrthoDB" id="10261408at2759"/>
<feature type="region of interest" description="Disordered" evidence="1">
    <location>
        <begin position="69"/>
        <end position="126"/>
    </location>
</feature>
<dbReference type="EMBL" id="AMGY01000002">
    <property type="protein sequence ID" value="EXJ89156.1"/>
    <property type="molecule type" value="Genomic_DNA"/>
</dbReference>
<gene>
    <name evidence="2" type="ORF">A1O3_02220</name>
</gene>
<accession>W9YIS2</accession>
<keyword evidence="3" id="KW-1185">Reference proteome</keyword>
<evidence type="ECO:0000313" key="3">
    <source>
        <dbReference type="Proteomes" id="UP000019478"/>
    </source>
</evidence>